<evidence type="ECO:0000313" key="7">
    <source>
        <dbReference type="Proteomes" id="UP001165136"/>
    </source>
</evidence>
<evidence type="ECO:0000256" key="4">
    <source>
        <dbReference type="PROSITE-ProRule" id="PRU00335"/>
    </source>
</evidence>
<dbReference type="GO" id="GO:0003677">
    <property type="term" value="F:DNA binding"/>
    <property type="evidence" value="ECO:0007669"/>
    <property type="project" value="UniProtKB-UniRule"/>
</dbReference>
<dbReference type="SUPFAM" id="SSF46689">
    <property type="entry name" value="Homeodomain-like"/>
    <property type="match status" value="1"/>
</dbReference>
<reference evidence="6" key="1">
    <citation type="submission" date="2023-03" db="EMBL/GenBank/DDBJ databases">
        <title>Amycolatopsis taiwanensis NBRC 103393.</title>
        <authorList>
            <person name="Ichikawa N."/>
            <person name="Sato H."/>
            <person name="Tonouchi N."/>
        </authorList>
    </citation>
    <scope>NUCLEOTIDE SEQUENCE</scope>
    <source>
        <strain evidence="6">NBRC 103393</strain>
    </source>
</reference>
<dbReference type="PANTHER" id="PTHR47506:SF1">
    <property type="entry name" value="HTH-TYPE TRANSCRIPTIONAL REGULATOR YJDC"/>
    <property type="match status" value="1"/>
</dbReference>
<accession>A0A9W6R4Z3</accession>
<keyword evidence="2 4" id="KW-0238">DNA-binding</keyword>
<sequence>MERAEAVTRLLDTAEALFYERGVQAVGMDEIRGVSGVSLKRLYQCFPAKEELVVAYLRRRDQRWRESLAGFVRDRDDPDPARRPLLVFDWLYAWFSEPGFRGCAFINSFGELGATSAEIAVVAREHKDALKQYLVKLVGEAGVKGAESVAEQLLLLIDGAITSAAIVGNPDAARHARTAAATLLASVRERA</sequence>
<dbReference type="PRINTS" id="PR00455">
    <property type="entry name" value="HTHTETR"/>
</dbReference>
<feature type="domain" description="HTH tetR-type" evidence="5">
    <location>
        <begin position="4"/>
        <end position="64"/>
    </location>
</feature>
<dbReference type="RefSeq" id="WP_285487872.1">
    <property type="nucleotide sequence ID" value="NZ_BSTI01000008.1"/>
</dbReference>
<gene>
    <name evidence="6" type="ORF">Atai01_42040</name>
</gene>
<evidence type="ECO:0000256" key="3">
    <source>
        <dbReference type="ARBA" id="ARBA00023163"/>
    </source>
</evidence>
<evidence type="ECO:0000259" key="5">
    <source>
        <dbReference type="PROSITE" id="PS50977"/>
    </source>
</evidence>
<name>A0A9W6R4Z3_9PSEU</name>
<dbReference type="InterPro" id="IPR009057">
    <property type="entry name" value="Homeodomain-like_sf"/>
</dbReference>
<dbReference type="Pfam" id="PF00440">
    <property type="entry name" value="TetR_N"/>
    <property type="match status" value="1"/>
</dbReference>
<comment type="caution">
    <text evidence="6">The sequence shown here is derived from an EMBL/GenBank/DDBJ whole genome shotgun (WGS) entry which is preliminary data.</text>
</comment>
<dbReference type="Gene3D" id="1.10.357.10">
    <property type="entry name" value="Tetracycline Repressor, domain 2"/>
    <property type="match status" value="1"/>
</dbReference>
<evidence type="ECO:0000256" key="1">
    <source>
        <dbReference type="ARBA" id="ARBA00023015"/>
    </source>
</evidence>
<dbReference type="InterPro" id="IPR036271">
    <property type="entry name" value="Tet_transcr_reg_TetR-rel_C_sf"/>
</dbReference>
<dbReference type="InterPro" id="IPR001647">
    <property type="entry name" value="HTH_TetR"/>
</dbReference>
<feature type="DNA-binding region" description="H-T-H motif" evidence="4">
    <location>
        <begin position="27"/>
        <end position="46"/>
    </location>
</feature>
<protein>
    <submittedName>
        <fullName evidence="6">TetR family transcriptional regulator</fullName>
    </submittedName>
</protein>
<evidence type="ECO:0000313" key="6">
    <source>
        <dbReference type="EMBL" id="GLY67585.1"/>
    </source>
</evidence>
<organism evidence="6 7">
    <name type="scientific">Amycolatopsis taiwanensis</name>
    <dbReference type="NCBI Taxonomy" id="342230"/>
    <lineage>
        <taxon>Bacteria</taxon>
        <taxon>Bacillati</taxon>
        <taxon>Actinomycetota</taxon>
        <taxon>Actinomycetes</taxon>
        <taxon>Pseudonocardiales</taxon>
        <taxon>Pseudonocardiaceae</taxon>
        <taxon>Amycolatopsis</taxon>
    </lineage>
</organism>
<proteinExistence type="predicted"/>
<dbReference type="SUPFAM" id="SSF48498">
    <property type="entry name" value="Tetracyclin repressor-like, C-terminal domain"/>
    <property type="match status" value="1"/>
</dbReference>
<dbReference type="EMBL" id="BSTI01000008">
    <property type="protein sequence ID" value="GLY67585.1"/>
    <property type="molecule type" value="Genomic_DNA"/>
</dbReference>
<keyword evidence="1" id="KW-0805">Transcription regulation</keyword>
<keyword evidence="7" id="KW-1185">Reference proteome</keyword>
<evidence type="ECO:0000256" key="2">
    <source>
        <dbReference type="ARBA" id="ARBA00023125"/>
    </source>
</evidence>
<dbReference type="PROSITE" id="PS50977">
    <property type="entry name" value="HTH_TETR_2"/>
    <property type="match status" value="1"/>
</dbReference>
<keyword evidence="3" id="KW-0804">Transcription</keyword>
<dbReference type="PANTHER" id="PTHR47506">
    <property type="entry name" value="TRANSCRIPTIONAL REGULATORY PROTEIN"/>
    <property type="match status" value="1"/>
</dbReference>
<dbReference type="AlphaFoldDB" id="A0A9W6R4Z3"/>
<dbReference type="Proteomes" id="UP001165136">
    <property type="component" value="Unassembled WGS sequence"/>
</dbReference>